<evidence type="ECO:0000313" key="2">
    <source>
        <dbReference type="Proteomes" id="UP001214576"/>
    </source>
</evidence>
<evidence type="ECO:0000313" key="1">
    <source>
        <dbReference type="EMBL" id="KAI4538128.1"/>
    </source>
</evidence>
<reference evidence="1" key="1">
    <citation type="submission" date="2022-03" db="EMBL/GenBank/DDBJ databases">
        <title>Genomic analyses of argali, domestic sheep and their hybrids provide insights into chromosomal evolution, heterosis and genetic basis of agronomic traits.</title>
        <authorList>
            <person name="Li M."/>
        </authorList>
    </citation>
    <scope>NUCLEOTIDE SEQUENCE</scope>
    <source>
        <strain evidence="1">CAU-MHL-2022a</strain>
        <tissue evidence="1">Skin</tissue>
    </source>
</reference>
<name>A0AAD4U0M6_OVIAM</name>
<organism evidence="1 2">
    <name type="scientific">Ovis ammon polii</name>
    <dbReference type="NCBI Taxonomy" id="230172"/>
    <lineage>
        <taxon>Eukaryota</taxon>
        <taxon>Metazoa</taxon>
        <taxon>Chordata</taxon>
        <taxon>Craniata</taxon>
        <taxon>Vertebrata</taxon>
        <taxon>Euteleostomi</taxon>
        <taxon>Mammalia</taxon>
        <taxon>Eutheria</taxon>
        <taxon>Laurasiatheria</taxon>
        <taxon>Artiodactyla</taxon>
        <taxon>Ruminantia</taxon>
        <taxon>Pecora</taxon>
        <taxon>Bovidae</taxon>
        <taxon>Caprinae</taxon>
        <taxon>Ovis</taxon>
    </lineage>
</organism>
<sequence>MLTDPQLGYMDAVVCSADTVVPNVGFPKVGFASTDPSECSVESVLWPEYLGSTLALSREFTCIAVLVPAIFCWCGERKSELEVQQSLELEMNVLRAWGVGILQLFYRKMPTAYSMVANRNFVSDCFDFSSSSRRASVQHEEYSGNSNIHSSVTNC</sequence>
<dbReference type="Proteomes" id="UP001214576">
    <property type="component" value="Unassembled WGS sequence"/>
</dbReference>
<comment type="caution">
    <text evidence="1">The sequence shown here is derived from an EMBL/GenBank/DDBJ whole genome shotgun (WGS) entry which is preliminary data.</text>
</comment>
<gene>
    <name evidence="1" type="ORF">MG293_011531</name>
</gene>
<proteinExistence type="predicted"/>
<dbReference type="AlphaFoldDB" id="A0AAD4U0M6"/>
<keyword evidence="2" id="KW-1185">Reference proteome</keyword>
<protein>
    <submittedName>
        <fullName evidence="1">Uncharacterized protein</fullName>
    </submittedName>
</protein>
<dbReference type="EMBL" id="JAKZEL010000013">
    <property type="protein sequence ID" value="KAI4538128.1"/>
    <property type="molecule type" value="Genomic_DNA"/>
</dbReference>
<accession>A0AAD4U0M6</accession>